<reference evidence="2 3" key="1">
    <citation type="submission" date="2008-04" db="EMBL/GenBank/DDBJ databases">
        <title>Genome diversity and DNA divergence of Rhizobium etli.</title>
        <authorList>
            <person name="Gonzalez V."/>
            <person name="Acosta J.L."/>
            <person name="Santamaria R.I."/>
            <person name="Bustos P."/>
            <person name="Hernandez-Gonzalez I.L."/>
            <person name="Fernandez J.L."/>
            <person name="Diaz R."/>
            <person name="Flores M."/>
            <person name="Mora J."/>
            <person name="Palacios R."/>
            <person name="Davila G."/>
        </authorList>
    </citation>
    <scope>NUCLEOTIDE SEQUENCE [LARGE SCALE GENOMIC DNA]</scope>
    <source>
        <strain evidence="2 3">CIAT 652</strain>
    </source>
</reference>
<evidence type="ECO:0000256" key="1">
    <source>
        <dbReference type="SAM" id="Phobius"/>
    </source>
</evidence>
<name>B3PSU6_RHIE6</name>
<sequence length="77" mass="8366">MAMSADCIIQAFGGCSCPPGHCAERPVTPAPVTFVSWRIQALTCLAFGFLAAIVSAAWMEPELKHRDLANQEQTSWK</sequence>
<keyword evidence="1" id="KW-1133">Transmembrane helix</keyword>
<gene>
    <name evidence="2" type="ordered locus">RHECIAT_CH0001130</name>
</gene>
<keyword evidence="1" id="KW-0812">Transmembrane</keyword>
<dbReference type="HOGENOM" id="CLU_2668544_0_0_5"/>
<organism evidence="2 3">
    <name type="scientific">Rhizobium etli (strain CIAT 652)</name>
    <dbReference type="NCBI Taxonomy" id="491916"/>
    <lineage>
        <taxon>Bacteria</taxon>
        <taxon>Pseudomonadati</taxon>
        <taxon>Pseudomonadota</taxon>
        <taxon>Alphaproteobacteria</taxon>
        <taxon>Hyphomicrobiales</taxon>
        <taxon>Rhizobiaceae</taxon>
        <taxon>Rhizobium/Agrobacterium group</taxon>
        <taxon>Rhizobium</taxon>
    </lineage>
</organism>
<dbReference type="eggNOG" id="ENOG503188S">
    <property type="taxonomic scope" value="Bacteria"/>
</dbReference>
<dbReference type="Proteomes" id="UP000008817">
    <property type="component" value="Chromosome"/>
</dbReference>
<dbReference type="AlphaFoldDB" id="B3PSU6"/>
<keyword evidence="1" id="KW-0472">Membrane</keyword>
<feature type="transmembrane region" description="Helical" evidence="1">
    <location>
        <begin position="38"/>
        <end position="58"/>
    </location>
</feature>
<accession>B3PSU6</accession>
<proteinExistence type="predicted"/>
<dbReference type="EMBL" id="CP001074">
    <property type="protein sequence ID" value="ACE90112.1"/>
    <property type="molecule type" value="Genomic_DNA"/>
</dbReference>
<protein>
    <submittedName>
        <fullName evidence="2">Uncharacterized protein</fullName>
    </submittedName>
</protein>
<evidence type="ECO:0000313" key="3">
    <source>
        <dbReference type="Proteomes" id="UP000008817"/>
    </source>
</evidence>
<dbReference type="KEGG" id="rec:RHECIAT_CH0001130"/>
<evidence type="ECO:0000313" key="2">
    <source>
        <dbReference type="EMBL" id="ACE90112.1"/>
    </source>
</evidence>